<gene>
    <name evidence="2" type="ORF">CALCODRAFT_491276</name>
</gene>
<keyword evidence="1" id="KW-0732">Signal</keyword>
<keyword evidence="3" id="KW-1185">Reference proteome</keyword>
<dbReference type="Proteomes" id="UP000076842">
    <property type="component" value="Unassembled WGS sequence"/>
</dbReference>
<evidence type="ECO:0000256" key="1">
    <source>
        <dbReference type="SAM" id="SignalP"/>
    </source>
</evidence>
<name>A0A165J751_9BASI</name>
<evidence type="ECO:0000313" key="3">
    <source>
        <dbReference type="Proteomes" id="UP000076842"/>
    </source>
</evidence>
<dbReference type="InParanoid" id="A0A165J751"/>
<dbReference type="EMBL" id="KV423923">
    <property type="protein sequence ID" value="KZT61462.1"/>
    <property type="molecule type" value="Genomic_DNA"/>
</dbReference>
<organism evidence="2 3">
    <name type="scientific">Calocera cornea HHB12733</name>
    <dbReference type="NCBI Taxonomy" id="1353952"/>
    <lineage>
        <taxon>Eukaryota</taxon>
        <taxon>Fungi</taxon>
        <taxon>Dikarya</taxon>
        <taxon>Basidiomycota</taxon>
        <taxon>Agaricomycotina</taxon>
        <taxon>Dacrymycetes</taxon>
        <taxon>Dacrymycetales</taxon>
        <taxon>Dacrymycetaceae</taxon>
        <taxon>Calocera</taxon>
    </lineage>
</organism>
<sequence>MLSTDVYLHATLLALTLSSLTRATPTSPHRARQSPPSCSYYSCPSDSSNGTLSVVELAFGQLLCAYGTEEMCYYGSTSPSPLQTSSAGCLNAVCTQQSACSTTFSQCPPFTEDGFITSTLGYLPDWQGIPGNTVVCNYEGQSMSGTEEVDYQCYYAEMTGQLVAVSGGVTCPTTSLCASSSRRS</sequence>
<proteinExistence type="predicted"/>
<feature type="signal peptide" evidence="1">
    <location>
        <begin position="1"/>
        <end position="23"/>
    </location>
</feature>
<feature type="chain" id="PRO_5007859797" evidence="1">
    <location>
        <begin position="24"/>
        <end position="184"/>
    </location>
</feature>
<evidence type="ECO:0000313" key="2">
    <source>
        <dbReference type="EMBL" id="KZT61462.1"/>
    </source>
</evidence>
<reference evidence="2 3" key="1">
    <citation type="journal article" date="2016" name="Mol. Biol. Evol.">
        <title>Comparative Genomics of Early-Diverging Mushroom-Forming Fungi Provides Insights into the Origins of Lignocellulose Decay Capabilities.</title>
        <authorList>
            <person name="Nagy L.G."/>
            <person name="Riley R."/>
            <person name="Tritt A."/>
            <person name="Adam C."/>
            <person name="Daum C."/>
            <person name="Floudas D."/>
            <person name="Sun H."/>
            <person name="Yadav J.S."/>
            <person name="Pangilinan J."/>
            <person name="Larsson K.H."/>
            <person name="Matsuura K."/>
            <person name="Barry K."/>
            <person name="Labutti K."/>
            <person name="Kuo R."/>
            <person name="Ohm R.A."/>
            <person name="Bhattacharya S.S."/>
            <person name="Shirouzu T."/>
            <person name="Yoshinaga Y."/>
            <person name="Martin F.M."/>
            <person name="Grigoriev I.V."/>
            <person name="Hibbett D.S."/>
        </authorList>
    </citation>
    <scope>NUCLEOTIDE SEQUENCE [LARGE SCALE GENOMIC DNA]</scope>
    <source>
        <strain evidence="2 3">HHB12733</strain>
    </source>
</reference>
<protein>
    <submittedName>
        <fullName evidence="2">Uncharacterized protein</fullName>
    </submittedName>
</protein>
<accession>A0A165J751</accession>
<dbReference type="AlphaFoldDB" id="A0A165J751"/>